<protein>
    <submittedName>
        <fullName evidence="2">G9409 protein</fullName>
    </submittedName>
</protein>
<feature type="transmembrane region" description="Helical" evidence="1">
    <location>
        <begin position="227"/>
        <end position="254"/>
    </location>
</feature>
<accession>A0ABP1G5J5</accession>
<keyword evidence="1" id="KW-1133">Transmembrane helix</keyword>
<keyword evidence="1" id="KW-0472">Membrane</keyword>
<keyword evidence="1" id="KW-0812">Transmembrane</keyword>
<reference evidence="2 3" key="1">
    <citation type="submission" date="2024-06" db="EMBL/GenBank/DDBJ databases">
        <authorList>
            <person name="Kraege A."/>
            <person name="Thomma B."/>
        </authorList>
    </citation>
    <scope>NUCLEOTIDE SEQUENCE [LARGE SCALE GENOMIC DNA]</scope>
</reference>
<keyword evidence="3" id="KW-1185">Reference proteome</keyword>
<evidence type="ECO:0000256" key="1">
    <source>
        <dbReference type="SAM" id="Phobius"/>
    </source>
</evidence>
<proteinExistence type="predicted"/>
<gene>
    <name evidence="2" type="primary">g9409</name>
    <name evidence="2" type="ORF">VP750_LOCUS8466</name>
</gene>
<name>A0ABP1G5J5_9CHLO</name>
<comment type="caution">
    <text evidence="2">The sequence shown here is derived from an EMBL/GenBank/DDBJ whole genome shotgun (WGS) entry which is preliminary data.</text>
</comment>
<dbReference type="Proteomes" id="UP001497392">
    <property type="component" value="Unassembled WGS sequence"/>
</dbReference>
<evidence type="ECO:0000313" key="2">
    <source>
        <dbReference type="EMBL" id="CAL5226560.1"/>
    </source>
</evidence>
<organism evidence="2 3">
    <name type="scientific">Coccomyxa viridis</name>
    <dbReference type="NCBI Taxonomy" id="1274662"/>
    <lineage>
        <taxon>Eukaryota</taxon>
        <taxon>Viridiplantae</taxon>
        <taxon>Chlorophyta</taxon>
        <taxon>core chlorophytes</taxon>
        <taxon>Trebouxiophyceae</taxon>
        <taxon>Trebouxiophyceae incertae sedis</taxon>
        <taxon>Coccomyxaceae</taxon>
        <taxon>Coccomyxa</taxon>
    </lineage>
</organism>
<sequence length="303" mass="33253">MSGPGLTATPPHDLLVTALRMQDRIQAHAFASGLNVACAALLGSTKEPGAMKKAQLMRAETQRNEATLAKELNSDRKGGLPASEADLKRADIVANNSHAAAKRLLLTTAPAVHLLCALDPNRTKPLLQQLPMQLQQVIRKALIRAAKAADVPLTTRDRQGDLFQALQKLCPRTDARATTESLAYVKNLGKDWSALRDAIDVFKGLVEPSHQVGGGGWPQLTARIFGLMLMMLLSSIVACVTLPFLAVHTLFVVYRNVDVSDRFLADALLQTVQHRLMRAIHKIYTFLPSRLFRIVDERALQDF</sequence>
<evidence type="ECO:0000313" key="3">
    <source>
        <dbReference type="Proteomes" id="UP001497392"/>
    </source>
</evidence>
<dbReference type="EMBL" id="CAXHTA020000016">
    <property type="protein sequence ID" value="CAL5226560.1"/>
    <property type="molecule type" value="Genomic_DNA"/>
</dbReference>